<evidence type="ECO:0000313" key="3">
    <source>
        <dbReference type="EMBL" id="RCH54262.1"/>
    </source>
</evidence>
<organism evidence="3 4">
    <name type="scientific">Mucilaginibacter hurinus</name>
    <dbReference type="NCBI Taxonomy" id="2201324"/>
    <lineage>
        <taxon>Bacteria</taxon>
        <taxon>Pseudomonadati</taxon>
        <taxon>Bacteroidota</taxon>
        <taxon>Sphingobacteriia</taxon>
        <taxon>Sphingobacteriales</taxon>
        <taxon>Sphingobacteriaceae</taxon>
        <taxon>Mucilaginibacter</taxon>
    </lineage>
</organism>
<feature type="transmembrane region" description="Helical" evidence="1">
    <location>
        <begin position="34"/>
        <end position="51"/>
    </location>
</feature>
<sequence>MKSDRLITGLVLVLIGVTFLLHNFGYIDFRWGNIFRLWPVFLLIAGVNLALSNKNSAWATAIKIIVVLGGFSLILFADLSHRSWSPAVNFKYEDDDAGNNGDYHGGVVKKQGTSIFNEPFTDSIKVAQLNIAGGATTYKLSDTTDQLFNAQTQEFVGRYGLSNTTTDSLAVLDFKMLDGKSSKFKWDTDKDNSATIKLNARPEWDISVKTGASEIDFDLTKFKVRSLKLNGGAASFKVKLGQPLTVTNIDVLTGVSEINLYIPQNTACSITTSSGLSSTDFDGFTKAGDHRYETLGFANAANKMYIKINGGLSDFNVKRY</sequence>
<dbReference type="AlphaFoldDB" id="A0A367GL99"/>
<keyword evidence="1" id="KW-0812">Transmembrane</keyword>
<keyword evidence="1" id="KW-1133">Transmembrane helix</keyword>
<reference evidence="3 4" key="1">
    <citation type="submission" date="2018-05" db="EMBL/GenBank/DDBJ databases">
        <title>Mucilaginibacter hurinus sp. nov., isolated from briquette warehouse soil.</title>
        <authorList>
            <person name="Choi L."/>
        </authorList>
    </citation>
    <scope>NUCLEOTIDE SEQUENCE [LARGE SCALE GENOMIC DNA]</scope>
    <source>
        <strain evidence="3 4">ZR32</strain>
    </source>
</reference>
<evidence type="ECO:0000256" key="1">
    <source>
        <dbReference type="SAM" id="Phobius"/>
    </source>
</evidence>
<dbReference type="RefSeq" id="WP_114005773.1">
    <property type="nucleotide sequence ID" value="NZ_QGDC01000007.1"/>
</dbReference>
<comment type="caution">
    <text evidence="3">The sequence shown here is derived from an EMBL/GenBank/DDBJ whole genome shotgun (WGS) entry which is preliminary data.</text>
</comment>
<evidence type="ECO:0000313" key="4">
    <source>
        <dbReference type="Proteomes" id="UP000253209"/>
    </source>
</evidence>
<dbReference type="Proteomes" id="UP000253209">
    <property type="component" value="Unassembled WGS sequence"/>
</dbReference>
<keyword evidence="1" id="KW-0472">Membrane</keyword>
<gene>
    <name evidence="3" type="ORF">DJ568_13275</name>
</gene>
<dbReference type="Pfam" id="PF18917">
    <property type="entry name" value="LiaI-LiaF-like_TM1"/>
    <property type="match status" value="1"/>
</dbReference>
<protein>
    <recommendedName>
        <fullName evidence="2">LiaI-LiaF-like transmembrane region domain-containing protein</fullName>
    </recommendedName>
</protein>
<dbReference type="InterPro" id="IPR043726">
    <property type="entry name" value="LiaI-LiaF-like_TM1"/>
</dbReference>
<accession>A0A367GL99</accession>
<feature type="domain" description="LiaI-LiaF-like transmembrane region" evidence="2">
    <location>
        <begin position="6"/>
        <end position="49"/>
    </location>
</feature>
<feature type="transmembrane region" description="Helical" evidence="1">
    <location>
        <begin position="6"/>
        <end position="27"/>
    </location>
</feature>
<dbReference type="OrthoDB" id="941984at2"/>
<feature type="transmembrane region" description="Helical" evidence="1">
    <location>
        <begin position="57"/>
        <end position="77"/>
    </location>
</feature>
<keyword evidence="4" id="KW-1185">Reference proteome</keyword>
<evidence type="ECO:0000259" key="2">
    <source>
        <dbReference type="Pfam" id="PF18917"/>
    </source>
</evidence>
<proteinExistence type="predicted"/>
<dbReference type="EMBL" id="QGDC01000007">
    <property type="protein sequence ID" value="RCH54262.1"/>
    <property type="molecule type" value="Genomic_DNA"/>
</dbReference>
<name>A0A367GL99_9SPHI</name>